<dbReference type="EMBL" id="JAJEWP010000001">
    <property type="protein sequence ID" value="MCC2615245.1"/>
    <property type="molecule type" value="Genomic_DNA"/>
</dbReference>
<evidence type="ECO:0000259" key="2">
    <source>
        <dbReference type="Pfam" id="PF01979"/>
    </source>
</evidence>
<dbReference type="SUPFAM" id="SSF51338">
    <property type="entry name" value="Composite domain of metallo-dependent hydrolases"/>
    <property type="match status" value="1"/>
</dbReference>
<organism evidence="3 4">
    <name type="scientific">Fluctibacter halophilus</name>
    <dbReference type="NCBI Taxonomy" id="226011"/>
    <lineage>
        <taxon>Bacteria</taxon>
        <taxon>Pseudomonadati</taxon>
        <taxon>Pseudomonadota</taxon>
        <taxon>Gammaproteobacteria</taxon>
        <taxon>Alteromonadales</taxon>
        <taxon>Alteromonadaceae</taxon>
        <taxon>Fluctibacter</taxon>
    </lineage>
</organism>
<evidence type="ECO:0000313" key="4">
    <source>
        <dbReference type="Proteomes" id="UP001520878"/>
    </source>
</evidence>
<gene>
    <name evidence="3" type="ORF">LJ739_03205</name>
</gene>
<feature type="signal peptide" evidence="1">
    <location>
        <begin position="1"/>
        <end position="19"/>
    </location>
</feature>
<accession>A0ABS8G3V1</accession>
<keyword evidence="1" id="KW-0732">Signal</keyword>
<evidence type="ECO:0000313" key="3">
    <source>
        <dbReference type="EMBL" id="MCC2615245.1"/>
    </source>
</evidence>
<dbReference type="Proteomes" id="UP001520878">
    <property type="component" value="Unassembled WGS sequence"/>
</dbReference>
<keyword evidence="4" id="KW-1185">Reference proteome</keyword>
<dbReference type="Pfam" id="PF01979">
    <property type="entry name" value="Amidohydro_1"/>
    <property type="match status" value="1"/>
</dbReference>
<sequence>MKNWLTIMTASALSLAVHAKDVAIVGATVHTMGPQGSLENATVVMRDGKILSVGQQAAPAGAEIIDASGKVVTPGLMGAYTSLGLVEVGLSAGTVDATVDATPLTTAGAALDVQYAINPDSSLIAVSRIEGVTSAATGLSRTQQLFNGQGALISLGDDASPVLKPRAFVRLAVDNDGADSNGGSRVALWGLLEQAFAEASDPAVGRLTATSEWHGWTTKADVKVIKQLLNGDIPLLIEAKRAADIRQVLALKARHPGLDITLLEATEGWRVAQALAAADIAVILDPERNLPYAFDQLGATLHNAARLHAAGVDVAIGMNTHNIRLAKQHAGNAVANGLPWEAGLAALTRVPARIYGVDDQLGTLEAGKRADVVIWSGDPLEVTHNAEQVFINGQAMSMESRQTRLRDRYLKLANGAGAATSHYVRP</sequence>
<dbReference type="RefSeq" id="WP_229157153.1">
    <property type="nucleotide sequence ID" value="NZ_JAJEWP010000001.1"/>
</dbReference>
<name>A0ABS8G3V1_9ALTE</name>
<dbReference type="InterPro" id="IPR011059">
    <property type="entry name" value="Metal-dep_hydrolase_composite"/>
</dbReference>
<dbReference type="InterPro" id="IPR051781">
    <property type="entry name" value="Metallo-dep_Hydrolase"/>
</dbReference>
<dbReference type="InterPro" id="IPR032466">
    <property type="entry name" value="Metal_Hydrolase"/>
</dbReference>
<evidence type="ECO:0000256" key="1">
    <source>
        <dbReference type="SAM" id="SignalP"/>
    </source>
</evidence>
<comment type="caution">
    <text evidence="3">The sequence shown here is derived from an EMBL/GenBank/DDBJ whole genome shotgun (WGS) entry which is preliminary data.</text>
</comment>
<protein>
    <submittedName>
        <fullName evidence="3">Amidohydrolase family protein</fullName>
    </submittedName>
</protein>
<feature type="chain" id="PRO_5045758315" evidence="1">
    <location>
        <begin position="20"/>
        <end position="426"/>
    </location>
</feature>
<dbReference type="Gene3D" id="3.20.20.140">
    <property type="entry name" value="Metal-dependent hydrolases"/>
    <property type="match status" value="1"/>
</dbReference>
<dbReference type="SUPFAM" id="SSF51556">
    <property type="entry name" value="Metallo-dependent hydrolases"/>
    <property type="match status" value="1"/>
</dbReference>
<dbReference type="InterPro" id="IPR006680">
    <property type="entry name" value="Amidohydro-rel"/>
</dbReference>
<reference evidence="3 4" key="1">
    <citation type="submission" date="2021-10" db="EMBL/GenBank/DDBJ databases">
        <title>Draft genome of Aestuariibacter halophilus JC2043.</title>
        <authorList>
            <person name="Emsley S.A."/>
            <person name="Pfannmuller K.M."/>
            <person name="Ushijima B."/>
            <person name="Saw J.H."/>
            <person name="Videau P."/>
        </authorList>
    </citation>
    <scope>NUCLEOTIDE SEQUENCE [LARGE SCALE GENOMIC DNA]</scope>
    <source>
        <strain evidence="3 4">JC2043</strain>
    </source>
</reference>
<proteinExistence type="predicted"/>
<feature type="domain" description="Amidohydrolase-related" evidence="2">
    <location>
        <begin position="289"/>
        <end position="394"/>
    </location>
</feature>
<dbReference type="PANTHER" id="PTHR43135">
    <property type="entry name" value="ALPHA-D-RIBOSE 1-METHYLPHOSPHONATE 5-TRIPHOSPHATE DIPHOSPHATASE"/>
    <property type="match status" value="1"/>
</dbReference>
<dbReference type="PANTHER" id="PTHR43135:SF3">
    <property type="entry name" value="ALPHA-D-RIBOSE 1-METHYLPHOSPHONATE 5-TRIPHOSPHATE DIPHOSPHATASE"/>
    <property type="match status" value="1"/>
</dbReference>
<dbReference type="Gene3D" id="2.30.40.10">
    <property type="entry name" value="Urease, subunit C, domain 1"/>
    <property type="match status" value="1"/>
</dbReference>